<evidence type="ECO:0000256" key="1">
    <source>
        <dbReference type="SAM" id="MobiDB-lite"/>
    </source>
</evidence>
<gene>
    <name evidence="2" type="ORF">F2Q69_00013390</name>
</gene>
<dbReference type="Proteomes" id="UP000712600">
    <property type="component" value="Unassembled WGS sequence"/>
</dbReference>
<protein>
    <submittedName>
        <fullName evidence="2">Uncharacterized protein</fullName>
    </submittedName>
</protein>
<evidence type="ECO:0000313" key="3">
    <source>
        <dbReference type="Proteomes" id="UP000712600"/>
    </source>
</evidence>
<dbReference type="EMBL" id="QGKX02000996">
    <property type="protein sequence ID" value="KAF3559861.1"/>
    <property type="molecule type" value="Genomic_DNA"/>
</dbReference>
<comment type="caution">
    <text evidence="2">The sequence shown here is derived from an EMBL/GenBank/DDBJ whole genome shotgun (WGS) entry which is preliminary data.</text>
</comment>
<reference evidence="2" key="1">
    <citation type="submission" date="2019-12" db="EMBL/GenBank/DDBJ databases">
        <title>Genome sequencing and annotation of Brassica cretica.</title>
        <authorList>
            <person name="Studholme D.J."/>
            <person name="Sarris P."/>
        </authorList>
    </citation>
    <scope>NUCLEOTIDE SEQUENCE</scope>
    <source>
        <strain evidence="2">PFS-109/04</strain>
        <tissue evidence="2">Leaf</tissue>
    </source>
</reference>
<accession>A0A8S9R895</accession>
<feature type="region of interest" description="Disordered" evidence="1">
    <location>
        <begin position="55"/>
        <end position="74"/>
    </location>
</feature>
<feature type="region of interest" description="Disordered" evidence="1">
    <location>
        <begin position="90"/>
        <end position="153"/>
    </location>
</feature>
<name>A0A8S9R895_BRACR</name>
<sequence>MGVAQRAELAESPAPVTGSGHRLRSPAPVTGGNSRGGVLLEKSPPAAERRAAAMRRWLPGGGRTAAGDGGSGKRWSNMVARGAEIKGVHRRSRSVLAQPTDDLSPILARTNSASARIPDSLRSRQQASRLRQLQLTDSSRPQPQFVRDPIAVS</sequence>
<feature type="compositionally biased region" description="Gly residues" evidence="1">
    <location>
        <begin position="59"/>
        <end position="72"/>
    </location>
</feature>
<evidence type="ECO:0000313" key="2">
    <source>
        <dbReference type="EMBL" id="KAF3559861.1"/>
    </source>
</evidence>
<dbReference type="AlphaFoldDB" id="A0A8S9R895"/>
<organism evidence="2 3">
    <name type="scientific">Brassica cretica</name>
    <name type="common">Mustard</name>
    <dbReference type="NCBI Taxonomy" id="69181"/>
    <lineage>
        <taxon>Eukaryota</taxon>
        <taxon>Viridiplantae</taxon>
        <taxon>Streptophyta</taxon>
        <taxon>Embryophyta</taxon>
        <taxon>Tracheophyta</taxon>
        <taxon>Spermatophyta</taxon>
        <taxon>Magnoliopsida</taxon>
        <taxon>eudicotyledons</taxon>
        <taxon>Gunneridae</taxon>
        <taxon>Pentapetalae</taxon>
        <taxon>rosids</taxon>
        <taxon>malvids</taxon>
        <taxon>Brassicales</taxon>
        <taxon>Brassicaceae</taxon>
        <taxon>Brassiceae</taxon>
        <taxon>Brassica</taxon>
    </lineage>
</organism>
<feature type="compositionally biased region" description="Low complexity" evidence="1">
    <location>
        <begin position="123"/>
        <end position="135"/>
    </location>
</feature>
<proteinExistence type="predicted"/>
<feature type="region of interest" description="Disordered" evidence="1">
    <location>
        <begin position="1"/>
        <end position="50"/>
    </location>
</feature>